<keyword evidence="8" id="KW-1185">Reference proteome</keyword>
<dbReference type="InterPro" id="IPR001029">
    <property type="entry name" value="Flagellin_N"/>
</dbReference>
<keyword evidence="7" id="KW-0966">Cell projection</keyword>
<dbReference type="Proteomes" id="UP001232584">
    <property type="component" value="Unassembled WGS sequence"/>
</dbReference>
<keyword evidence="3 4" id="KW-0975">Bacterial flagellum</keyword>
<dbReference type="PANTHER" id="PTHR42792">
    <property type="entry name" value="FLAGELLIN"/>
    <property type="match status" value="1"/>
</dbReference>
<evidence type="ECO:0000313" key="7">
    <source>
        <dbReference type="EMBL" id="MDQ0555184.1"/>
    </source>
</evidence>
<comment type="caution">
    <text evidence="7">The sequence shown here is derived from an EMBL/GenBank/DDBJ whole genome shotgun (WGS) entry which is preliminary data.</text>
</comment>
<name>A0ABU0MX34_9FIRM</name>
<dbReference type="Gene3D" id="1.20.1330.10">
    <property type="entry name" value="f41 fragment of flagellin, N-terminal domain"/>
    <property type="match status" value="1"/>
</dbReference>
<dbReference type="InterPro" id="IPR001492">
    <property type="entry name" value="Flagellin"/>
</dbReference>
<comment type="function">
    <text evidence="4">Flagellin is the subunit protein which polymerizes to form the filaments of bacterial flagella.</text>
</comment>
<dbReference type="InterPro" id="IPR042187">
    <property type="entry name" value="Flagellin_C_sub2"/>
</dbReference>
<evidence type="ECO:0000259" key="6">
    <source>
        <dbReference type="Pfam" id="PF00700"/>
    </source>
</evidence>
<dbReference type="RefSeq" id="WP_307501912.1">
    <property type="nucleotide sequence ID" value="NZ_BAAACE010000026.1"/>
</dbReference>
<dbReference type="PANTHER" id="PTHR42792:SF2">
    <property type="entry name" value="FLAGELLIN"/>
    <property type="match status" value="1"/>
</dbReference>
<keyword evidence="7" id="KW-0282">Flagellum</keyword>
<dbReference type="EMBL" id="JAUSWG010000001">
    <property type="protein sequence ID" value="MDQ0555184.1"/>
    <property type="molecule type" value="Genomic_DNA"/>
</dbReference>
<accession>A0ABU0MX34</accession>
<comment type="subcellular location">
    <subcellularLocation>
        <location evidence="4">Secreted</location>
    </subcellularLocation>
    <subcellularLocation>
        <location evidence="4">Bacterial flagellum</location>
    </subcellularLocation>
</comment>
<reference evidence="7 8" key="1">
    <citation type="submission" date="2023-07" db="EMBL/GenBank/DDBJ databases">
        <title>Genomic Encyclopedia of Type Strains, Phase IV (KMG-IV): sequencing the most valuable type-strain genomes for metagenomic binning, comparative biology and taxonomic classification.</title>
        <authorList>
            <person name="Goeker M."/>
        </authorList>
    </citation>
    <scope>NUCLEOTIDE SEQUENCE [LARGE SCALE GENOMIC DNA]</scope>
    <source>
        <strain evidence="7 8">DSM 15049</strain>
    </source>
</reference>
<comment type="similarity">
    <text evidence="1 4">Belongs to the bacterial flagellin family.</text>
</comment>
<dbReference type="InterPro" id="IPR046358">
    <property type="entry name" value="Flagellin_C"/>
</dbReference>
<organism evidence="7 8">
    <name type="scientific">Paraclostridium ghonii</name>
    <dbReference type="NCBI Taxonomy" id="29358"/>
    <lineage>
        <taxon>Bacteria</taxon>
        <taxon>Bacillati</taxon>
        <taxon>Bacillota</taxon>
        <taxon>Clostridia</taxon>
        <taxon>Peptostreptococcales</taxon>
        <taxon>Peptostreptococcaceae</taxon>
        <taxon>Paraclostridium</taxon>
    </lineage>
</organism>
<gene>
    <name evidence="7" type="ORF">QOZ92_000294</name>
</gene>
<evidence type="ECO:0000256" key="3">
    <source>
        <dbReference type="ARBA" id="ARBA00023143"/>
    </source>
</evidence>
<dbReference type="Pfam" id="PF00700">
    <property type="entry name" value="Flagellin_C"/>
    <property type="match status" value="1"/>
</dbReference>
<evidence type="ECO:0000259" key="5">
    <source>
        <dbReference type="Pfam" id="PF00669"/>
    </source>
</evidence>
<feature type="domain" description="Flagellin N-terminal" evidence="5">
    <location>
        <begin position="3"/>
        <end position="140"/>
    </location>
</feature>
<evidence type="ECO:0000256" key="1">
    <source>
        <dbReference type="ARBA" id="ARBA00005709"/>
    </source>
</evidence>
<dbReference type="SUPFAM" id="SSF64518">
    <property type="entry name" value="Phase 1 flagellin"/>
    <property type="match status" value="1"/>
</dbReference>
<protein>
    <recommendedName>
        <fullName evidence="2 4">Flagellin</fullName>
    </recommendedName>
</protein>
<dbReference type="PRINTS" id="PR00207">
    <property type="entry name" value="FLAGELLIN"/>
</dbReference>
<sequence>MRINTNMNAMIATNQMAKNTALSGKSMEKLSTGLRITKAGDDAAGLAISEKMRAQIRGMEQADRNVQDGISMVQTQEGALEQAGNIAQRMRELGIQAGNSTLKTEDRNKIATELKELNEEMGKIASETKFNGKAILDGTNGTMTIQAGANDEKRVIKNINLSSIQGTLSTAVDVTTEAKAASLVTTLDTALESINNGRSQLGAIQNRLEYTSSNLTTSTENLSAAESRIRDVDVAKEMVHLSKLNILNQASQAMVAQAKQQPESVAQLLR</sequence>
<evidence type="ECO:0000313" key="8">
    <source>
        <dbReference type="Proteomes" id="UP001232584"/>
    </source>
</evidence>
<evidence type="ECO:0000256" key="2">
    <source>
        <dbReference type="ARBA" id="ARBA00020110"/>
    </source>
</evidence>
<dbReference type="Gene3D" id="6.10.10.10">
    <property type="entry name" value="Flagellar export chaperone, C-terminal domain"/>
    <property type="match status" value="1"/>
</dbReference>
<proteinExistence type="inferred from homology"/>
<evidence type="ECO:0000256" key="4">
    <source>
        <dbReference type="RuleBase" id="RU362073"/>
    </source>
</evidence>
<keyword evidence="4" id="KW-0964">Secreted</keyword>
<feature type="domain" description="Flagellin C-terminal" evidence="6">
    <location>
        <begin position="185"/>
        <end position="269"/>
    </location>
</feature>
<keyword evidence="7" id="KW-0969">Cilium</keyword>
<dbReference type="Pfam" id="PF00669">
    <property type="entry name" value="Flagellin_N"/>
    <property type="match status" value="1"/>
</dbReference>